<proteinExistence type="predicted"/>
<comment type="caution">
    <text evidence="1">The sequence shown here is derived from an EMBL/GenBank/DDBJ whole genome shotgun (WGS) entry which is preliminary data.</text>
</comment>
<dbReference type="AlphaFoldDB" id="A0A0C1L4F8"/>
<name>A0A0C1L4F8_9BACT</name>
<dbReference type="Proteomes" id="UP000031408">
    <property type="component" value="Unassembled WGS sequence"/>
</dbReference>
<dbReference type="RefSeq" id="WP_039139971.1">
    <property type="nucleotide sequence ID" value="NZ_JSVC01000012.1"/>
</dbReference>
<reference evidence="1 2" key="1">
    <citation type="submission" date="2014-11" db="EMBL/GenBank/DDBJ databases">
        <title>Genome sequence of Flavihumibacter solisilvae 3-3.</title>
        <authorList>
            <person name="Zhou G."/>
            <person name="Li M."/>
            <person name="Wang G."/>
        </authorList>
    </citation>
    <scope>NUCLEOTIDE SEQUENCE [LARGE SCALE GENOMIC DNA]</scope>
    <source>
        <strain evidence="1 2">3-3</strain>
    </source>
</reference>
<keyword evidence="2" id="KW-1185">Reference proteome</keyword>
<dbReference type="EMBL" id="JSVC01000012">
    <property type="protein sequence ID" value="KIC94471.1"/>
    <property type="molecule type" value="Genomic_DNA"/>
</dbReference>
<evidence type="ECO:0000313" key="2">
    <source>
        <dbReference type="Proteomes" id="UP000031408"/>
    </source>
</evidence>
<protein>
    <submittedName>
        <fullName evidence="1">Uncharacterized protein</fullName>
    </submittedName>
</protein>
<evidence type="ECO:0000313" key="1">
    <source>
        <dbReference type="EMBL" id="KIC94471.1"/>
    </source>
</evidence>
<sequence length="61" mass="7172">MENNNRIEVLLFSNVYLSYSYKQEFINWFSETVQVVLGQQEKTTPKLTVPLLQELPGIYMS</sequence>
<gene>
    <name evidence="1" type="ORF">OI18_11355</name>
</gene>
<organism evidence="1 2">
    <name type="scientific">Flavihumibacter solisilvae</name>
    <dbReference type="NCBI Taxonomy" id="1349421"/>
    <lineage>
        <taxon>Bacteria</taxon>
        <taxon>Pseudomonadati</taxon>
        <taxon>Bacteroidota</taxon>
        <taxon>Chitinophagia</taxon>
        <taxon>Chitinophagales</taxon>
        <taxon>Chitinophagaceae</taxon>
        <taxon>Flavihumibacter</taxon>
    </lineage>
</organism>
<accession>A0A0C1L4F8</accession>